<feature type="domain" description="Reverse transcriptase" evidence="1">
    <location>
        <begin position="155"/>
        <end position="429"/>
    </location>
</feature>
<dbReference type="Pfam" id="PF00078">
    <property type="entry name" value="RVT_1"/>
    <property type="match status" value="1"/>
</dbReference>
<dbReference type="PANTHER" id="PTHR31635">
    <property type="entry name" value="REVERSE TRANSCRIPTASE DOMAIN-CONTAINING PROTEIN-RELATED"/>
    <property type="match status" value="1"/>
</dbReference>
<evidence type="ECO:0000259" key="1">
    <source>
        <dbReference type="PROSITE" id="PS50878"/>
    </source>
</evidence>
<keyword evidence="2" id="KW-0808">Transferase</keyword>
<dbReference type="PROSITE" id="PS50878">
    <property type="entry name" value="RT_POL"/>
    <property type="match status" value="1"/>
</dbReference>
<dbReference type="InterPro" id="IPR043502">
    <property type="entry name" value="DNA/RNA_pol_sf"/>
</dbReference>
<dbReference type="SUPFAM" id="SSF56672">
    <property type="entry name" value="DNA/RNA polymerases"/>
    <property type="match status" value="1"/>
</dbReference>
<organism evidence="2">
    <name type="scientific">Protobothrops flavoviridis</name>
    <name type="common">Habu</name>
    <name type="synonym">Trimeresurus flavoviridis</name>
    <dbReference type="NCBI Taxonomy" id="88087"/>
    <lineage>
        <taxon>Eukaryota</taxon>
        <taxon>Metazoa</taxon>
        <taxon>Chordata</taxon>
        <taxon>Craniata</taxon>
        <taxon>Vertebrata</taxon>
        <taxon>Euteleostomi</taxon>
        <taxon>Lepidosauria</taxon>
        <taxon>Squamata</taxon>
        <taxon>Bifurcata</taxon>
        <taxon>Unidentata</taxon>
        <taxon>Episquamata</taxon>
        <taxon>Toxicofera</taxon>
        <taxon>Serpentes</taxon>
        <taxon>Colubroidea</taxon>
        <taxon>Viperidae</taxon>
        <taxon>Crotalinae</taxon>
        <taxon>Protobothrops</taxon>
    </lineage>
</organism>
<evidence type="ECO:0000313" key="2">
    <source>
        <dbReference type="EMBL" id="BAM62877.1"/>
    </source>
</evidence>
<gene>
    <name evidence="2" type="primary">L1-RT</name>
</gene>
<dbReference type="PANTHER" id="PTHR31635:SF196">
    <property type="entry name" value="REVERSE TRANSCRIPTASE DOMAIN-CONTAINING PROTEIN-RELATED"/>
    <property type="match status" value="1"/>
</dbReference>
<reference evidence="2" key="1">
    <citation type="journal article" date="2013" name="Biosci. Biotechnol. Biochem.">
        <title>Accelerated Evolution of Fetuin Family Proteins in Protobothrops flavoviridis (Habu Snake) Serum and the Discovery of an L1-Like Genomic Element in the Intronic Sequence of a Fetuin-Encoding Gene.</title>
        <authorList>
            <person name="Tanaka Y."/>
            <person name="Oyama S."/>
            <person name="Hori S."/>
            <person name="Ushio K."/>
            <person name="Shioi N."/>
            <person name="Terada S."/>
            <person name="Deshimaru M."/>
        </authorList>
    </citation>
    <scope>NUCLEOTIDE SEQUENCE</scope>
    <source>
        <tissue evidence="2">Liver</tissue>
    </source>
</reference>
<dbReference type="CDD" id="cd01650">
    <property type="entry name" value="RT_nLTR_like"/>
    <property type="match status" value="1"/>
</dbReference>
<accession>K4PX13</accession>
<dbReference type="InterPro" id="IPR000477">
    <property type="entry name" value="RT_dom"/>
</dbReference>
<sequence length="638" mass="74957">MDLIKHKLCIEDSEKLAQKLQAAKQNNFKHATKPGRWLVYKLRRQKEKQWIINLEDEKGETQGEETIKRGIAQRYYEKLYKRNEGKNVERIIEYLGKVDIPKIPEEIKSMLNEEIRMAEIIRAINKQKINKVTGPDGIPAELYKEQQSALNQYLLEVFNTVLPKSWLEANIILIPKEEAEKTRIQNYRLISLLNSDYKIFASIMAERFKKYLIDFIHSDQNGFLPNRQTKRNIRTILDILEFYESHSDRQVALLFLDAQKAFDNVNWQFMIQQLKLMDVGEKFLNVITAIYSEQKAQIIINGEATDKFNIQKGTRQGCPLSPLLFIYTLEILARVVRQEEQIKGFKIKKETYKLQAYADDLAFILEDPEQSGQKLFKILEEYGDLAGLKINRNKTKIITKNRTNIQKGNLEAKLGIQVVSKLKYLGIVISARCSSIKEDNYGKLVKNIKVDLDRWKNLHLSLLGRIAAVNMNILPKMIFLFQNIPIQLDKKFFKELNKLTLEFVWSGKKARIKLKALQDAKERGGLGFPDWELYYQAAALTWIRDWITLENKRCLHLEGYDLQQGWHAHIWMGQSRNHQYFLRHKVRQELIKSWNIVKRQYYTKIPAWLSPLEAVTYPNLYRKDKAIIYKDILTEEGI</sequence>
<protein>
    <submittedName>
        <fullName evidence="2">L1-encoded reverse transcriptase-like protein</fullName>
    </submittedName>
</protein>
<dbReference type="GO" id="GO:0003964">
    <property type="term" value="F:RNA-directed DNA polymerase activity"/>
    <property type="evidence" value="ECO:0007669"/>
    <property type="project" value="UniProtKB-KW"/>
</dbReference>
<keyword evidence="2" id="KW-0695">RNA-directed DNA polymerase</keyword>
<name>K4PX13_PROFL</name>
<dbReference type="EMBL" id="AB753826">
    <property type="protein sequence ID" value="BAM62877.1"/>
    <property type="molecule type" value="Genomic_DNA"/>
</dbReference>
<keyword evidence="2" id="KW-0548">Nucleotidyltransferase</keyword>
<proteinExistence type="predicted"/>
<dbReference type="AlphaFoldDB" id="K4PX13"/>